<evidence type="ECO:0000256" key="1">
    <source>
        <dbReference type="SAM" id="Phobius"/>
    </source>
</evidence>
<keyword evidence="1" id="KW-1133">Transmembrane helix</keyword>
<feature type="transmembrane region" description="Helical" evidence="1">
    <location>
        <begin position="264"/>
        <end position="288"/>
    </location>
</feature>
<dbReference type="Pfam" id="PF10151">
    <property type="entry name" value="TMEM214"/>
    <property type="match status" value="1"/>
</dbReference>
<dbReference type="PANTHER" id="PTHR13448">
    <property type="entry name" value="TRANSMEMBRANE PROTEIN 214"/>
    <property type="match status" value="1"/>
</dbReference>
<comment type="caution">
    <text evidence="2">The sequence shown here is derived from an EMBL/GenBank/DDBJ whole genome shotgun (WGS) entry which is preliminary data.</text>
</comment>
<dbReference type="PANTHER" id="PTHR13448:SF14">
    <property type="entry name" value="F26K24.17 PROTEIN"/>
    <property type="match status" value="1"/>
</dbReference>
<proteinExistence type="predicted"/>
<dbReference type="OrthoDB" id="1047296at2759"/>
<accession>A0A6D2JFR3</accession>
<protein>
    <submittedName>
        <fullName evidence="2">Uncharacterized protein</fullName>
    </submittedName>
</protein>
<dbReference type="GO" id="GO:0005794">
    <property type="term" value="C:Golgi apparatus"/>
    <property type="evidence" value="ECO:0007669"/>
    <property type="project" value="TreeGrafter"/>
</dbReference>
<evidence type="ECO:0000313" key="3">
    <source>
        <dbReference type="Proteomes" id="UP000467841"/>
    </source>
</evidence>
<dbReference type="EMBL" id="CACVBM020001196">
    <property type="protein sequence ID" value="CAA7038641.1"/>
    <property type="molecule type" value="Genomic_DNA"/>
</dbReference>
<sequence>MLREIPSSQGQDKLPLIVWILAQASHGDLCGGLYSWAHVLLPLVGSYKSCSRQSMGLILQFVEIILSNPDARTILVNGAVREGESLIPPCSFEILVRLTFPAPAARVKSTKRFEAVYPLLKEVALAPGGNAVGHIFTFSLKLAGEEGNPGLAKEAAAIAIRCVTENVDCFKEWDILYKENLEASVALLRKLGDEWKDHSPELLSSSPYHALTVNRTLNSFRLKNETSITGGGAHCSLYKEADKSCKLISRRLSRGSGGLNMPHIALLFLTAAAGAALALLFPLVWVSFFL</sequence>
<keyword evidence="1" id="KW-0472">Membrane</keyword>
<dbReference type="AlphaFoldDB" id="A0A6D2JFR3"/>
<dbReference type="GO" id="GO:0005783">
    <property type="term" value="C:endoplasmic reticulum"/>
    <property type="evidence" value="ECO:0007669"/>
    <property type="project" value="TreeGrafter"/>
</dbReference>
<organism evidence="2 3">
    <name type="scientific">Microthlaspi erraticum</name>
    <dbReference type="NCBI Taxonomy" id="1685480"/>
    <lineage>
        <taxon>Eukaryota</taxon>
        <taxon>Viridiplantae</taxon>
        <taxon>Streptophyta</taxon>
        <taxon>Embryophyta</taxon>
        <taxon>Tracheophyta</taxon>
        <taxon>Spermatophyta</taxon>
        <taxon>Magnoliopsida</taxon>
        <taxon>eudicotyledons</taxon>
        <taxon>Gunneridae</taxon>
        <taxon>Pentapetalae</taxon>
        <taxon>rosids</taxon>
        <taxon>malvids</taxon>
        <taxon>Brassicales</taxon>
        <taxon>Brassicaceae</taxon>
        <taxon>Coluteocarpeae</taxon>
        <taxon>Microthlaspi</taxon>
    </lineage>
</organism>
<keyword evidence="3" id="KW-1185">Reference proteome</keyword>
<name>A0A6D2JFR3_9BRAS</name>
<dbReference type="Proteomes" id="UP000467841">
    <property type="component" value="Unassembled WGS sequence"/>
</dbReference>
<gene>
    <name evidence="2" type="ORF">MERR_LOCUS25876</name>
</gene>
<reference evidence="2" key="1">
    <citation type="submission" date="2020-01" db="EMBL/GenBank/DDBJ databases">
        <authorList>
            <person name="Mishra B."/>
        </authorList>
    </citation>
    <scope>NUCLEOTIDE SEQUENCE [LARGE SCALE GENOMIC DNA]</scope>
</reference>
<dbReference type="InterPro" id="IPR019308">
    <property type="entry name" value="TMEM214"/>
</dbReference>
<evidence type="ECO:0000313" key="2">
    <source>
        <dbReference type="EMBL" id="CAA7038641.1"/>
    </source>
</evidence>
<keyword evidence="1" id="KW-0812">Transmembrane</keyword>